<dbReference type="Proteomes" id="UP001321741">
    <property type="component" value="Chromosome"/>
</dbReference>
<gene>
    <name evidence="1" type="ORF">KIM322_06040</name>
</gene>
<sequence>MENKQVKIEKILRLDEYIGSNNLLEVYSKYRDSDSFLLGYLIDELDEYYIFETIDDYGALDGFSLYAKSDVDEILSHTSYTGIYESYVHLQKEKGTYDIFSLGQQYKSVPKKSILSILEYCYLHKKIIMLNETDHEISRGGRVLSIDNSTITLDQVSYYNDWENSEIEINQNVPIEISKIIGLDIISKDNYLYEQYLKQK</sequence>
<accession>A0ABM8BGW3</accession>
<dbReference type="RefSeq" id="WP_317638049.1">
    <property type="nucleotide sequence ID" value="NZ_AP026803.1"/>
</dbReference>
<organism evidence="1 2">
    <name type="scientific">Lactobacillus xylocopicola</name>
    <dbReference type="NCBI Taxonomy" id="2976676"/>
    <lineage>
        <taxon>Bacteria</taxon>
        <taxon>Bacillati</taxon>
        <taxon>Bacillota</taxon>
        <taxon>Bacilli</taxon>
        <taxon>Lactobacillales</taxon>
        <taxon>Lactobacillaceae</taxon>
        <taxon>Lactobacillus</taxon>
    </lineage>
</organism>
<evidence type="ECO:0000313" key="1">
    <source>
        <dbReference type="EMBL" id="BDR60343.1"/>
    </source>
</evidence>
<protein>
    <submittedName>
        <fullName evidence="1">Uncharacterized protein</fullName>
    </submittedName>
</protein>
<proteinExistence type="predicted"/>
<dbReference type="EMBL" id="AP026803">
    <property type="protein sequence ID" value="BDR60343.1"/>
    <property type="molecule type" value="Genomic_DNA"/>
</dbReference>
<name>A0ABM8BGW3_9LACO</name>
<evidence type="ECO:0000313" key="2">
    <source>
        <dbReference type="Proteomes" id="UP001321741"/>
    </source>
</evidence>
<keyword evidence="2" id="KW-1185">Reference proteome</keyword>
<reference evidence="1 2" key="1">
    <citation type="journal article" date="2023" name="Microbiol. Spectr.">
        <title>Symbiosis of Carpenter Bees with Uncharacterized Lactic Acid Bacteria Showing NAD Auxotrophy.</title>
        <authorList>
            <person name="Kawasaki S."/>
            <person name="Ozawa K."/>
            <person name="Mori T."/>
            <person name="Yamamoto A."/>
            <person name="Ito M."/>
            <person name="Ohkuma M."/>
            <person name="Sakamoto M."/>
            <person name="Matsutani M."/>
        </authorList>
    </citation>
    <scope>NUCLEOTIDE SEQUENCE [LARGE SCALE GENOMIC DNA]</scope>
    <source>
        <strain evidence="1 2">Kim32-2</strain>
    </source>
</reference>